<keyword evidence="1" id="KW-0732">Signal</keyword>
<proteinExistence type="predicted"/>
<accession>A0A7V8SK00</accession>
<dbReference type="GeneID" id="303195292"/>
<comment type="caution">
    <text evidence="2">The sequence shown here is derived from an EMBL/GenBank/DDBJ whole genome shotgun (WGS) entry which is preliminary data.</text>
</comment>
<protein>
    <submittedName>
        <fullName evidence="2">KxYKxGKxW signal peptide domain-containing protein</fullName>
    </submittedName>
</protein>
<reference evidence="2 3" key="1">
    <citation type="submission" date="2020-07" db="EMBL/GenBank/DDBJ databases">
        <authorList>
            <person name="Hilgarth M."/>
            <person name="Werum V."/>
            <person name="Vogel R.F."/>
        </authorList>
    </citation>
    <scope>NUCLEOTIDE SEQUENCE [LARGE SCALE GENOMIC DNA]</scope>
    <source>
        <strain evidence="2 3">DSM 28961</strain>
    </source>
</reference>
<gene>
    <name evidence="2" type="ORF">HZR21_07160</name>
</gene>
<keyword evidence="3" id="KW-1185">Reference proteome</keyword>
<sequence length="160" mass="17318">MKRGTLKRAGADYKKRFVLRKVKKRWVVTGLIFATIVPGLSFAEKNVAADDSLVTSNFPTLYNNALTTPQTAKPALGIVPFAAVTTPTIDNVTDTTQVGESHSATYDNSNYQSAFTVSSTGTADLAHNQTINGTNYTILTPTQNDINKKLVPLPSINRLT</sequence>
<dbReference type="InterPro" id="IPR022263">
    <property type="entry name" value="KxYKxGKxW"/>
</dbReference>
<organism evidence="2 3">
    <name type="scientific">Pseudolactococcus laudensis</name>
    <dbReference type="NCBI Taxonomy" id="1494461"/>
    <lineage>
        <taxon>Bacteria</taxon>
        <taxon>Bacillati</taxon>
        <taxon>Bacillota</taxon>
        <taxon>Bacilli</taxon>
        <taxon>Lactobacillales</taxon>
        <taxon>Streptococcaceae</taxon>
        <taxon>Pseudolactococcus</taxon>
    </lineage>
</organism>
<dbReference type="NCBIfam" id="TIGR03715">
    <property type="entry name" value="KxYKxGKxW"/>
    <property type="match status" value="1"/>
</dbReference>
<dbReference type="EMBL" id="JACBNY010000011">
    <property type="protein sequence ID" value="MBA0016902.1"/>
    <property type="molecule type" value="Genomic_DNA"/>
</dbReference>
<dbReference type="Proteomes" id="UP000530186">
    <property type="component" value="Unassembled WGS sequence"/>
</dbReference>
<name>A0A7V8SK00_9LACT</name>
<evidence type="ECO:0000313" key="2">
    <source>
        <dbReference type="EMBL" id="MBA0016902.1"/>
    </source>
</evidence>
<dbReference type="AlphaFoldDB" id="A0A7V8SK00"/>
<dbReference type="RefSeq" id="WP_180747054.1">
    <property type="nucleotide sequence ID" value="NZ_CBCRWQ010000012.1"/>
</dbReference>
<evidence type="ECO:0000313" key="3">
    <source>
        <dbReference type="Proteomes" id="UP000530186"/>
    </source>
</evidence>
<evidence type="ECO:0000256" key="1">
    <source>
        <dbReference type="ARBA" id="ARBA00022729"/>
    </source>
</evidence>